<keyword evidence="5" id="KW-1185">Reference proteome</keyword>
<dbReference type="HOGENOM" id="CLU_183512_0_0_7"/>
<dbReference type="NCBIfam" id="TIGR01552">
    <property type="entry name" value="phd_fam"/>
    <property type="match status" value="1"/>
</dbReference>
<dbReference type="STRING" id="351605.Gura_1140"/>
<evidence type="ECO:0000313" key="5">
    <source>
        <dbReference type="Proteomes" id="UP000006695"/>
    </source>
</evidence>
<protein>
    <recommendedName>
        <fullName evidence="2">Antitoxin</fullName>
    </recommendedName>
</protein>
<dbReference type="InterPro" id="IPR006442">
    <property type="entry name" value="Antitoxin_Phd/YefM"/>
</dbReference>
<evidence type="ECO:0000256" key="2">
    <source>
        <dbReference type="RuleBase" id="RU362080"/>
    </source>
</evidence>
<proteinExistence type="inferred from homology"/>
<organism evidence="4 5">
    <name type="scientific">Geotalea uraniireducens (strain Rf4)</name>
    <name type="common">Geobacter uraniireducens</name>
    <dbReference type="NCBI Taxonomy" id="351605"/>
    <lineage>
        <taxon>Bacteria</taxon>
        <taxon>Pseudomonadati</taxon>
        <taxon>Thermodesulfobacteriota</taxon>
        <taxon>Desulfuromonadia</taxon>
        <taxon>Geobacterales</taxon>
        <taxon>Geobacteraceae</taxon>
        <taxon>Geotalea</taxon>
    </lineage>
</organism>
<comment type="function">
    <text evidence="2">Antitoxin component of a type II toxin-antitoxin (TA) system.</text>
</comment>
<accession>A5GAQ2</accession>
<dbReference type="Pfam" id="PF02604">
    <property type="entry name" value="PhdYeFM_antitox"/>
    <property type="match status" value="1"/>
</dbReference>
<reference evidence="4 5" key="1">
    <citation type="submission" date="2007-05" db="EMBL/GenBank/DDBJ databases">
        <title>Complete sequence of Geobacter uraniireducens Rf4.</title>
        <authorList>
            <consortium name="US DOE Joint Genome Institute"/>
            <person name="Copeland A."/>
            <person name="Lucas S."/>
            <person name="Lapidus A."/>
            <person name="Barry K."/>
            <person name="Detter J.C."/>
            <person name="Glavina del Rio T."/>
            <person name="Hammon N."/>
            <person name="Israni S."/>
            <person name="Dalin E."/>
            <person name="Tice H."/>
            <person name="Pitluck S."/>
            <person name="Chertkov O."/>
            <person name="Brettin T."/>
            <person name="Bruce D."/>
            <person name="Han C."/>
            <person name="Schmutz J."/>
            <person name="Larimer F."/>
            <person name="Land M."/>
            <person name="Hauser L."/>
            <person name="Kyrpides N."/>
            <person name="Mikhailova N."/>
            <person name="Shelobolina E."/>
            <person name="Aklujkar M."/>
            <person name="Lovley D."/>
            <person name="Richardson P."/>
        </authorList>
    </citation>
    <scope>NUCLEOTIDE SEQUENCE [LARGE SCALE GENOMIC DNA]</scope>
    <source>
        <strain evidence="4 5">Rf4</strain>
    </source>
</reference>
<feature type="compositionally biased region" description="Acidic residues" evidence="3">
    <location>
        <begin position="69"/>
        <end position="81"/>
    </location>
</feature>
<sequence length="88" mass="9992">MLKKVSAIKVRQNLGQVMNEVALKSDEYIVERAGKPLVAIIPIEKYLSMKRERDEFFRMYEELQTEATGGDEESIDKDVEEAVSAAGR</sequence>
<comment type="similarity">
    <text evidence="1 2">Belongs to the phD/YefM antitoxin family.</text>
</comment>
<dbReference type="OrthoDB" id="5422784at2"/>
<dbReference type="SUPFAM" id="SSF143120">
    <property type="entry name" value="YefM-like"/>
    <property type="match status" value="1"/>
</dbReference>
<dbReference type="KEGG" id="gur:Gura_1140"/>
<dbReference type="Proteomes" id="UP000006695">
    <property type="component" value="Chromosome"/>
</dbReference>
<dbReference type="RefSeq" id="WP_011938066.1">
    <property type="nucleotide sequence ID" value="NC_009483.1"/>
</dbReference>
<gene>
    <name evidence="4" type="ordered locus">Gura_1140</name>
</gene>
<evidence type="ECO:0000256" key="1">
    <source>
        <dbReference type="ARBA" id="ARBA00009981"/>
    </source>
</evidence>
<dbReference type="EMBL" id="CP000698">
    <property type="protein sequence ID" value="ABQ25344.1"/>
    <property type="molecule type" value="Genomic_DNA"/>
</dbReference>
<feature type="region of interest" description="Disordered" evidence="3">
    <location>
        <begin position="66"/>
        <end position="88"/>
    </location>
</feature>
<dbReference type="Gene3D" id="3.40.1620.10">
    <property type="entry name" value="YefM-like domain"/>
    <property type="match status" value="1"/>
</dbReference>
<evidence type="ECO:0000256" key="3">
    <source>
        <dbReference type="SAM" id="MobiDB-lite"/>
    </source>
</evidence>
<dbReference type="InterPro" id="IPR036165">
    <property type="entry name" value="YefM-like_sf"/>
</dbReference>
<dbReference type="AlphaFoldDB" id="A5GAQ2"/>
<name>A5GAQ2_GEOUR</name>
<evidence type="ECO:0000313" key="4">
    <source>
        <dbReference type="EMBL" id="ABQ25344.1"/>
    </source>
</evidence>